<dbReference type="Proteomes" id="UP000298390">
    <property type="component" value="Unassembled WGS sequence"/>
</dbReference>
<evidence type="ECO:0000313" key="1">
    <source>
        <dbReference type="EMBL" id="TFY56981.1"/>
    </source>
</evidence>
<evidence type="ECO:0000313" key="2">
    <source>
        <dbReference type="Proteomes" id="UP000298390"/>
    </source>
</evidence>
<proteinExistence type="predicted"/>
<protein>
    <submittedName>
        <fullName evidence="1">Uncharacterized protein</fullName>
    </submittedName>
</protein>
<name>A0A4Y9Y6B6_9APHY</name>
<dbReference type="AlphaFoldDB" id="A0A4Y9Y6B6"/>
<gene>
    <name evidence="1" type="ORF">EVJ58_g7307</name>
</gene>
<accession>A0A4Y9Y6B6</accession>
<reference evidence="1 2" key="1">
    <citation type="submission" date="2019-01" db="EMBL/GenBank/DDBJ databases">
        <title>Genome sequencing of the rare red list fungi Fomitopsis rosea.</title>
        <authorList>
            <person name="Buettner E."/>
            <person name="Kellner H."/>
        </authorList>
    </citation>
    <scope>NUCLEOTIDE SEQUENCE [LARGE SCALE GENOMIC DNA]</scope>
    <source>
        <strain evidence="1 2">DSM 105464</strain>
    </source>
</reference>
<comment type="caution">
    <text evidence="1">The sequence shown here is derived from an EMBL/GenBank/DDBJ whole genome shotgun (WGS) entry which is preliminary data.</text>
</comment>
<organism evidence="1 2">
    <name type="scientific">Rhodofomes roseus</name>
    <dbReference type="NCBI Taxonomy" id="34475"/>
    <lineage>
        <taxon>Eukaryota</taxon>
        <taxon>Fungi</taxon>
        <taxon>Dikarya</taxon>
        <taxon>Basidiomycota</taxon>
        <taxon>Agaricomycotina</taxon>
        <taxon>Agaricomycetes</taxon>
        <taxon>Polyporales</taxon>
        <taxon>Rhodofomes</taxon>
    </lineage>
</organism>
<dbReference type="EMBL" id="SEKV01000462">
    <property type="protein sequence ID" value="TFY56981.1"/>
    <property type="molecule type" value="Genomic_DNA"/>
</dbReference>
<sequence>MPLTGSITHCDPSAPAERATFEAGGTADVLDGLGDRADEIKALTVAEVQRPSQKKGLRPHK</sequence>